<sequence>MIGNHLETACVVFRFSTINQIRHCFTRYVDYHRSVIQLYTSHSSFVFLSMCFVFLSNKGVSLMKESL</sequence>
<evidence type="ECO:0000313" key="5">
    <source>
        <dbReference type="Proteomes" id="UP000222542"/>
    </source>
</evidence>
<gene>
    <name evidence="4" type="ORF">T459_25541</name>
</gene>
<accession>A0A2G2YL10</accession>
<dbReference type="EMBL" id="AYRZ02000010">
    <property type="protein sequence ID" value="PHT70437.1"/>
    <property type="molecule type" value="Genomic_DNA"/>
</dbReference>
<dbReference type="Proteomes" id="UP000222542">
    <property type="component" value="Unassembled WGS sequence"/>
</dbReference>
<evidence type="ECO:0000256" key="1">
    <source>
        <dbReference type="ARBA" id="ARBA00004173"/>
    </source>
</evidence>
<organism evidence="4 5">
    <name type="scientific">Capsicum annuum</name>
    <name type="common">Capsicum pepper</name>
    <dbReference type="NCBI Taxonomy" id="4072"/>
    <lineage>
        <taxon>Eukaryota</taxon>
        <taxon>Viridiplantae</taxon>
        <taxon>Streptophyta</taxon>
        <taxon>Embryophyta</taxon>
        <taxon>Tracheophyta</taxon>
        <taxon>Spermatophyta</taxon>
        <taxon>Magnoliopsida</taxon>
        <taxon>eudicotyledons</taxon>
        <taxon>Gunneridae</taxon>
        <taxon>Pentapetalae</taxon>
        <taxon>asterids</taxon>
        <taxon>lamiids</taxon>
        <taxon>Solanales</taxon>
        <taxon>Solanaceae</taxon>
        <taxon>Solanoideae</taxon>
        <taxon>Capsiceae</taxon>
        <taxon>Capsicum</taxon>
    </lineage>
</organism>
<keyword evidence="2" id="KW-0496">Mitochondrion</keyword>
<feature type="transmembrane region" description="Helical" evidence="3">
    <location>
        <begin position="36"/>
        <end position="55"/>
    </location>
</feature>
<evidence type="ECO:0000256" key="3">
    <source>
        <dbReference type="SAM" id="Phobius"/>
    </source>
</evidence>
<dbReference type="SUPFAM" id="SSF47694">
    <property type="entry name" value="Cytochrome c oxidase subunit h"/>
    <property type="match status" value="1"/>
</dbReference>
<dbReference type="Gene3D" id="1.10.10.140">
    <property type="entry name" value="Cytochrome c oxidase, subunit VIb"/>
    <property type="match status" value="1"/>
</dbReference>
<protein>
    <submittedName>
        <fullName evidence="4">Uncharacterized protein</fullName>
    </submittedName>
</protein>
<comment type="subcellular location">
    <subcellularLocation>
        <location evidence="1">Mitochondrion</location>
    </subcellularLocation>
</comment>
<evidence type="ECO:0000256" key="2">
    <source>
        <dbReference type="ARBA" id="ARBA00023128"/>
    </source>
</evidence>
<keyword evidence="3" id="KW-0472">Membrane</keyword>
<evidence type="ECO:0000313" key="4">
    <source>
        <dbReference type="EMBL" id="PHT70437.1"/>
    </source>
</evidence>
<dbReference type="Gramene" id="PHT70437">
    <property type="protein sequence ID" value="PHT70437"/>
    <property type="gene ID" value="T459_25541"/>
</dbReference>
<keyword evidence="3" id="KW-1133">Transmembrane helix</keyword>
<name>A0A2G2YL10_CAPAN</name>
<keyword evidence="5" id="KW-1185">Reference proteome</keyword>
<comment type="caution">
    <text evidence="4">The sequence shown here is derived from an EMBL/GenBank/DDBJ whole genome shotgun (WGS) entry which is preliminary data.</text>
</comment>
<proteinExistence type="predicted"/>
<dbReference type="InterPro" id="IPR036549">
    <property type="entry name" value="CX6/COA6-like_sf"/>
</dbReference>
<reference evidence="4 5" key="2">
    <citation type="journal article" date="2017" name="Genome Biol.">
        <title>New reference genome sequences of hot pepper reveal the massive evolution of plant disease-resistance genes by retroduplication.</title>
        <authorList>
            <person name="Kim S."/>
            <person name="Park J."/>
            <person name="Yeom S.I."/>
            <person name="Kim Y.M."/>
            <person name="Seo E."/>
            <person name="Kim K.T."/>
            <person name="Kim M.S."/>
            <person name="Lee J.M."/>
            <person name="Cheong K."/>
            <person name="Shin H.S."/>
            <person name="Kim S.B."/>
            <person name="Han K."/>
            <person name="Lee J."/>
            <person name="Park M."/>
            <person name="Lee H.A."/>
            <person name="Lee H.Y."/>
            <person name="Lee Y."/>
            <person name="Oh S."/>
            <person name="Lee J.H."/>
            <person name="Choi E."/>
            <person name="Choi E."/>
            <person name="Lee S.E."/>
            <person name="Jeon J."/>
            <person name="Kim H."/>
            <person name="Choi G."/>
            <person name="Song H."/>
            <person name="Lee J."/>
            <person name="Lee S.C."/>
            <person name="Kwon J.K."/>
            <person name="Lee H.Y."/>
            <person name="Koo N."/>
            <person name="Hong Y."/>
            <person name="Kim R.W."/>
            <person name="Kang W.H."/>
            <person name="Huh J.H."/>
            <person name="Kang B.C."/>
            <person name="Yang T.J."/>
            <person name="Lee Y.H."/>
            <person name="Bennetzen J.L."/>
            <person name="Choi D."/>
        </authorList>
    </citation>
    <scope>NUCLEOTIDE SEQUENCE [LARGE SCALE GENOMIC DNA]</scope>
    <source>
        <strain evidence="5">cv. CM334</strain>
    </source>
</reference>
<keyword evidence="3" id="KW-0812">Transmembrane</keyword>
<dbReference type="AlphaFoldDB" id="A0A2G2YL10"/>
<reference evidence="4 5" key="1">
    <citation type="journal article" date="2014" name="Nat. Genet.">
        <title>Genome sequence of the hot pepper provides insights into the evolution of pungency in Capsicum species.</title>
        <authorList>
            <person name="Kim S."/>
            <person name="Park M."/>
            <person name="Yeom S.I."/>
            <person name="Kim Y.M."/>
            <person name="Lee J.M."/>
            <person name="Lee H.A."/>
            <person name="Seo E."/>
            <person name="Choi J."/>
            <person name="Cheong K."/>
            <person name="Kim K.T."/>
            <person name="Jung K."/>
            <person name="Lee G.W."/>
            <person name="Oh S.K."/>
            <person name="Bae C."/>
            <person name="Kim S.B."/>
            <person name="Lee H.Y."/>
            <person name="Kim S.Y."/>
            <person name="Kim M.S."/>
            <person name="Kang B.C."/>
            <person name="Jo Y.D."/>
            <person name="Yang H.B."/>
            <person name="Jeong H.J."/>
            <person name="Kang W.H."/>
            <person name="Kwon J.K."/>
            <person name="Shin C."/>
            <person name="Lim J.Y."/>
            <person name="Park J.H."/>
            <person name="Huh J.H."/>
            <person name="Kim J.S."/>
            <person name="Kim B.D."/>
            <person name="Cohen O."/>
            <person name="Paran I."/>
            <person name="Suh M.C."/>
            <person name="Lee S.B."/>
            <person name="Kim Y.K."/>
            <person name="Shin Y."/>
            <person name="Noh S.J."/>
            <person name="Park J."/>
            <person name="Seo Y.S."/>
            <person name="Kwon S.Y."/>
            <person name="Kim H.A."/>
            <person name="Park J.M."/>
            <person name="Kim H.J."/>
            <person name="Choi S.B."/>
            <person name="Bosland P.W."/>
            <person name="Reeves G."/>
            <person name="Jo S.H."/>
            <person name="Lee B.W."/>
            <person name="Cho H.T."/>
            <person name="Choi H.S."/>
            <person name="Lee M.S."/>
            <person name="Yu Y."/>
            <person name="Do Choi Y."/>
            <person name="Park B.S."/>
            <person name="van Deynze A."/>
            <person name="Ashrafi H."/>
            <person name="Hill T."/>
            <person name="Kim W.T."/>
            <person name="Pai H.S."/>
            <person name="Ahn H.K."/>
            <person name="Yeam I."/>
            <person name="Giovannoni J.J."/>
            <person name="Rose J.K."/>
            <person name="Sorensen I."/>
            <person name="Lee S.J."/>
            <person name="Kim R.W."/>
            <person name="Choi I.Y."/>
            <person name="Choi B.S."/>
            <person name="Lim J.S."/>
            <person name="Lee Y.H."/>
            <person name="Choi D."/>
        </authorList>
    </citation>
    <scope>NUCLEOTIDE SEQUENCE [LARGE SCALE GENOMIC DNA]</scope>
    <source>
        <strain evidence="5">cv. CM334</strain>
    </source>
</reference>
<dbReference type="GO" id="GO:0005739">
    <property type="term" value="C:mitochondrion"/>
    <property type="evidence" value="ECO:0007669"/>
    <property type="project" value="UniProtKB-SubCell"/>
</dbReference>
<dbReference type="STRING" id="4072.A0A2G2YL10"/>